<proteinExistence type="predicted"/>
<dbReference type="EMBL" id="BARW01033786">
    <property type="protein sequence ID" value="GAJ13505.1"/>
    <property type="molecule type" value="Genomic_DNA"/>
</dbReference>
<feature type="non-terminal residue" evidence="1">
    <location>
        <position position="235"/>
    </location>
</feature>
<dbReference type="Gene3D" id="2.60.40.10">
    <property type="entry name" value="Immunoglobulins"/>
    <property type="match status" value="1"/>
</dbReference>
<name>X1VTW2_9ZZZZ</name>
<protein>
    <submittedName>
        <fullName evidence="1">Uncharacterized protein</fullName>
    </submittedName>
</protein>
<comment type="caution">
    <text evidence="1">The sequence shown here is derived from an EMBL/GenBank/DDBJ whole genome shotgun (WGS) entry which is preliminary data.</text>
</comment>
<reference evidence="1" key="1">
    <citation type="journal article" date="2014" name="Front. Microbiol.">
        <title>High frequency of phylogenetically diverse reductive dehalogenase-homologous genes in deep subseafloor sedimentary metagenomes.</title>
        <authorList>
            <person name="Kawai M."/>
            <person name="Futagami T."/>
            <person name="Toyoda A."/>
            <person name="Takaki Y."/>
            <person name="Nishi S."/>
            <person name="Hori S."/>
            <person name="Arai W."/>
            <person name="Tsubouchi T."/>
            <person name="Morono Y."/>
            <person name="Uchiyama I."/>
            <person name="Ito T."/>
            <person name="Fujiyama A."/>
            <person name="Inagaki F."/>
            <person name="Takami H."/>
        </authorList>
    </citation>
    <scope>NUCLEOTIDE SEQUENCE</scope>
    <source>
        <strain evidence="1">Expedition CK06-06</strain>
    </source>
</reference>
<feature type="non-terminal residue" evidence="1">
    <location>
        <position position="1"/>
    </location>
</feature>
<dbReference type="AlphaFoldDB" id="X1VTW2"/>
<accession>X1VTW2</accession>
<dbReference type="Pfam" id="PF17957">
    <property type="entry name" value="Big_7"/>
    <property type="match status" value="1"/>
</dbReference>
<gene>
    <name evidence="1" type="ORF">S12H4_53128</name>
</gene>
<evidence type="ECO:0000313" key="1">
    <source>
        <dbReference type="EMBL" id="GAJ13505.1"/>
    </source>
</evidence>
<organism evidence="1">
    <name type="scientific">marine sediment metagenome</name>
    <dbReference type="NCBI Taxonomy" id="412755"/>
    <lineage>
        <taxon>unclassified sequences</taxon>
        <taxon>metagenomes</taxon>
        <taxon>ecological metagenomes</taxon>
    </lineage>
</organism>
<sequence>AGSRDAPNIQVTVNAKYDNKTDKLTTEVHLKNYEKEIYSGRLKVYLTEIVSQWNGYDGKPYHYGFVDYVINEAVSLDTNGEKNFSNTQSVSDYDYENLMIMAVVFNSKSEDKYVYPNENEHSFDAYYADAVNATSVAEGGNLPPEVGITSPVKGKIYFFDSAIFEQLGPFRNTFLIGKTTISVYANDDSGIKKIEFYVDGDLMKTVESEPYNWVLKISTFKEILPHKHTIEVIAY</sequence>
<dbReference type="InterPro" id="IPR013783">
    <property type="entry name" value="Ig-like_fold"/>
</dbReference>